<feature type="compositionally biased region" description="Polar residues" evidence="2">
    <location>
        <begin position="287"/>
        <end position="301"/>
    </location>
</feature>
<accession>A0A098VSC1</accession>
<keyword evidence="4" id="KW-1185">Reference proteome</keyword>
<reference evidence="3 4" key="1">
    <citation type="submission" date="2014-04" db="EMBL/GenBank/DDBJ databases">
        <title>A new species of microsporidia sheds light on the evolution of extreme parasitism.</title>
        <authorList>
            <person name="Haag K.L."/>
            <person name="James T.Y."/>
            <person name="Larsson R."/>
            <person name="Schaer T.M."/>
            <person name="Refardt D."/>
            <person name="Pombert J.-F."/>
            <person name="Ebert D."/>
        </authorList>
    </citation>
    <scope>NUCLEOTIDE SEQUENCE [LARGE SCALE GENOMIC DNA]</scope>
    <source>
        <strain evidence="3 4">UGP3</strain>
        <tissue evidence="3">Spores</tissue>
    </source>
</reference>
<gene>
    <name evidence="3" type="ORF">DI09_292p10</name>
</gene>
<sequence>REKLSTESLIANYFSREKELSSKYEKTVENLSCQLSLVCTSKDEATNKYEAIEKSLRDYEIKNVKLEAEIEKLKSENQRLLQASLQVKETIPNLKKGCLQQEPSKIPELHQSRPLEHLVGQSHEAQDKDTSTHLKRPPQLIFSSSEEEEDPDKVALFAQNKSPQIRKGHKVSRCRLYSPKKTIQRQRKSVKIASPNETDPTPPRVSIPAQHILGPPDSNIQKKQQNSPTKKHKNSGQDTDQKMEQTNEQAGEARGQTKVQSKLPIPDPLDVPLKNTSIADKRKAQRAATNPTSISSTNEPCSSLLKKSTFRPLGPKLASSILSEENSSFLSNLSLSSASSEDSFSFSRQKHPAALSIAPKVRSICLTL</sequence>
<feature type="coiled-coil region" evidence="1">
    <location>
        <begin position="42"/>
        <end position="90"/>
    </location>
</feature>
<feature type="non-terminal residue" evidence="3">
    <location>
        <position position="1"/>
    </location>
</feature>
<comment type="caution">
    <text evidence="3">The sequence shown here is derived from an EMBL/GenBank/DDBJ whole genome shotgun (WGS) entry which is preliminary data.</text>
</comment>
<organism evidence="3 4">
    <name type="scientific">Mitosporidium daphniae</name>
    <dbReference type="NCBI Taxonomy" id="1485682"/>
    <lineage>
        <taxon>Eukaryota</taxon>
        <taxon>Fungi</taxon>
        <taxon>Fungi incertae sedis</taxon>
        <taxon>Microsporidia</taxon>
        <taxon>Mitosporidium</taxon>
    </lineage>
</organism>
<name>A0A098VSC1_9MICR</name>
<dbReference type="HOGENOM" id="CLU_753480_0_0_1"/>
<evidence type="ECO:0000313" key="3">
    <source>
        <dbReference type="EMBL" id="KGG51719.1"/>
    </source>
</evidence>
<dbReference type="VEuPathDB" id="MicrosporidiaDB:DI09_292p10"/>
<dbReference type="AlphaFoldDB" id="A0A098VSC1"/>
<dbReference type="RefSeq" id="XP_013238155.1">
    <property type="nucleotide sequence ID" value="XM_013382701.1"/>
</dbReference>
<keyword evidence="1" id="KW-0175">Coiled coil</keyword>
<feature type="compositionally biased region" description="Basic residues" evidence="2">
    <location>
        <begin position="164"/>
        <end position="173"/>
    </location>
</feature>
<protein>
    <submittedName>
        <fullName evidence="3">Uncharacterized protein</fullName>
    </submittedName>
</protein>
<dbReference type="GeneID" id="25259395"/>
<evidence type="ECO:0000313" key="4">
    <source>
        <dbReference type="Proteomes" id="UP000029725"/>
    </source>
</evidence>
<feature type="region of interest" description="Disordered" evidence="2">
    <location>
        <begin position="157"/>
        <end position="302"/>
    </location>
</feature>
<evidence type="ECO:0000256" key="1">
    <source>
        <dbReference type="SAM" id="Coils"/>
    </source>
</evidence>
<dbReference type="EMBL" id="JMKJ01000213">
    <property type="protein sequence ID" value="KGG51719.1"/>
    <property type="molecule type" value="Genomic_DNA"/>
</dbReference>
<feature type="compositionally biased region" description="Polar residues" evidence="2">
    <location>
        <begin position="218"/>
        <end position="228"/>
    </location>
</feature>
<dbReference type="Proteomes" id="UP000029725">
    <property type="component" value="Unassembled WGS sequence"/>
</dbReference>
<evidence type="ECO:0000256" key="2">
    <source>
        <dbReference type="SAM" id="MobiDB-lite"/>
    </source>
</evidence>
<proteinExistence type="predicted"/>